<comment type="caution">
    <text evidence="1">The sequence shown here is derived from an EMBL/GenBank/DDBJ whole genome shotgun (WGS) entry which is preliminary data.</text>
</comment>
<evidence type="ECO:0000313" key="2">
    <source>
        <dbReference type="Proteomes" id="UP000660708"/>
    </source>
</evidence>
<sequence length="42" mass="5107">MSLVSVFFELKSYLELVELTWKCIRTDKKALFLRLNLFKRVQ</sequence>
<protein>
    <submittedName>
        <fullName evidence="1">Uncharacterized protein</fullName>
    </submittedName>
</protein>
<proteinExistence type="predicted"/>
<reference evidence="1 2" key="1">
    <citation type="submission" date="2015-06" db="EMBL/GenBank/DDBJ databases">
        <title>Genome sequence of Pseudoalteromonas peptidolytica.</title>
        <authorList>
            <person name="Xie B.-B."/>
            <person name="Rong J.-C."/>
            <person name="Qin Q.-L."/>
            <person name="Zhang Y.-Z."/>
        </authorList>
    </citation>
    <scope>NUCLEOTIDE SEQUENCE [LARGE SCALE GENOMIC DNA]</scope>
    <source>
        <strain evidence="1 2">F12-50-A1</strain>
    </source>
</reference>
<dbReference type="Proteomes" id="UP000660708">
    <property type="component" value="Unassembled WGS sequence"/>
</dbReference>
<gene>
    <name evidence="1" type="ORF">PPEP_a3782</name>
</gene>
<keyword evidence="2" id="KW-1185">Reference proteome</keyword>
<name>A0A8I0T3N4_9GAMM</name>
<evidence type="ECO:0000313" key="1">
    <source>
        <dbReference type="EMBL" id="MBE0346531.1"/>
    </source>
</evidence>
<dbReference type="AlphaFoldDB" id="A0A8I0T3N4"/>
<organism evidence="1 2">
    <name type="scientific">Pseudoalteromonas peptidolytica F12-50-A1</name>
    <dbReference type="NCBI Taxonomy" id="1315280"/>
    <lineage>
        <taxon>Bacteria</taxon>
        <taxon>Pseudomonadati</taxon>
        <taxon>Pseudomonadota</taxon>
        <taxon>Gammaproteobacteria</taxon>
        <taxon>Alteromonadales</taxon>
        <taxon>Pseudoalteromonadaceae</taxon>
        <taxon>Pseudoalteromonas</taxon>
    </lineage>
</organism>
<dbReference type="EMBL" id="AQHF01000022">
    <property type="protein sequence ID" value="MBE0346531.1"/>
    <property type="molecule type" value="Genomic_DNA"/>
</dbReference>
<accession>A0A8I0T3N4</accession>